<feature type="compositionally biased region" description="Low complexity" evidence="8">
    <location>
        <begin position="16"/>
        <end position="29"/>
    </location>
</feature>
<sequence>MSSSDSELSDGDSEELISGSDSDLVSDSESSNKEDEEKKEEPKQEIEEPRDLRFEKELEFVLCLANPRYVFSLASKNYFGDPNFINYLKYLLYWCQPEYAKFVRYPQALQFLRLLQDPDFRKYVSNFENIITIEQTQFKYWEVYQRNRLDLTLPTPDLKKPESFPE</sequence>
<dbReference type="EMBL" id="MLAK01000100">
    <property type="protein sequence ID" value="OHT16540.1"/>
    <property type="molecule type" value="Genomic_DNA"/>
</dbReference>
<gene>
    <name evidence="9" type="primary">med31</name>
    <name evidence="9" type="ORF">TRFO_13131</name>
</gene>
<dbReference type="VEuPathDB" id="TrichDB:TRFO_13131"/>
<keyword evidence="10" id="KW-1185">Reference proteome</keyword>
<comment type="function">
    <text evidence="7">Component of the Mediator complex, a coactivator involved in the regulated transcription of nearly all RNA polymerase II-dependent genes. Mediator functions as a bridge to convey information from gene-specific regulatory proteins to the basal RNA polymerase II transcription machinery. Mediator is recruited to promoters by direct interactions with regulatory proteins and serves as a scaffold for the assembly of a functional preinitiation complex with RNA polymerase II and the general transcription factors.</text>
</comment>
<keyword evidence="3 7" id="KW-0805">Transcription regulation</keyword>
<keyword evidence="5 7" id="KW-0804">Transcription</keyword>
<dbReference type="GO" id="GO:0006355">
    <property type="term" value="P:regulation of DNA-templated transcription"/>
    <property type="evidence" value="ECO:0007669"/>
    <property type="project" value="InterPro"/>
</dbReference>
<dbReference type="OrthoDB" id="10257739at2759"/>
<keyword evidence="4 7" id="KW-0010">Activator</keyword>
<dbReference type="GO" id="GO:0016592">
    <property type="term" value="C:mediator complex"/>
    <property type="evidence" value="ECO:0007669"/>
    <property type="project" value="InterPro"/>
</dbReference>
<comment type="caution">
    <text evidence="9">The sequence shown here is derived from an EMBL/GenBank/DDBJ whole genome shotgun (WGS) entry which is preliminary data.</text>
</comment>
<evidence type="ECO:0000313" key="9">
    <source>
        <dbReference type="EMBL" id="OHT16540.1"/>
    </source>
</evidence>
<feature type="compositionally biased region" description="Basic and acidic residues" evidence="8">
    <location>
        <begin position="30"/>
        <end position="48"/>
    </location>
</feature>
<dbReference type="RefSeq" id="XP_068369676.1">
    <property type="nucleotide sequence ID" value="XM_068497054.1"/>
</dbReference>
<evidence type="ECO:0000256" key="4">
    <source>
        <dbReference type="ARBA" id="ARBA00023159"/>
    </source>
</evidence>
<evidence type="ECO:0000256" key="8">
    <source>
        <dbReference type="SAM" id="MobiDB-lite"/>
    </source>
</evidence>
<accession>A0A1J4L3I8</accession>
<dbReference type="GO" id="GO:0003712">
    <property type="term" value="F:transcription coregulator activity"/>
    <property type="evidence" value="ECO:0007669"/>
    <property type="project" value="InterPro"/>
</dbReference>
<dbReference type="InterPro" id="IPR038089">
    <property type="entry name" value="Med31_sf"/>
</dbReference>
<dbReference type="Pfam" id="PF05669">
    <property type="entry name" value="Med31"/>
    <property type="match status" value="1"/>
</dbReference>
<evidence type="ECO:0000256" key="3">
    <source>
        <dbReference type="ARBA" id="ARBA00023015"/>
    </source>
</evidence>
<keyword evidence="6 7" id="KW-0539">Nucleus</keyword>
<name>A0A1J4L3I8_9EUKA</name>
<dbReference type="GeneID" id="94831758"/>
<proteinExistence type="inferred from homology"/>
<protein>
    <recommendedName>
        <fullName evidence="7">Mediator of RNA polymerase II transcription subunit 31</fullName>
    </recommendedName>
</protein>
<evidence type="ECO:0000256" key="7">
    <source>
        <dbReference type="RuleBase" id="RU364129"/>
    </source>
</evidence>
<evidence type="ECO:0000256" key="1">
    <source>
        <dbReference type="ARBA" id="ARBA00004123"/>
    </source>
</evidence>
<organism evidence="9 10">
    <name type="scientific">Tritrichomonas foetus</name>
    <dbReference type="NCBI Taxonomy" id="1144522"/>
    <lineage>
        <taxon>Eukaryota</taxon>
        <taxon>Metamonada</taxon>
        <taxon>Parabasalia</taxon>
        <taxon>Tritrichomonadida</taxon>
        <taxon>Tritrichomonadidae</taxon>
        <taxon>Tritrichomonas</taxon>
    </lineage>
</organism>
<evidence type="ECO:0000313" key="10">
    <source>
        <dbReference type="Proteomes" id="UP000179807"/>
    </source>
</evidence>
<dbReference type="Proteomes" id="UP000179807">
    <property type="component" value="Unassembled WGS sequence"/>
</dbReference>
<dbReference type="AlphaFoldDB" id="A0A1J4L3I8"/>
<comment type="subcellular location">
    <subcellularLocation>
        <location evidence="1 7">Nucleus</location>
    </subcellularLocation>
</comment>
<comment type="similarity">
    <text evidence="2 7">Belongs to the Mediator complex subunit 31 family.</text>
</comment>
<feature type="region of interest" description="Disordered" evidence="8">
    <location>
        <begin position="1"/>
        <end position="48"/>
    </location>
</feature>
<dbReference type="Gene3D" id="1.10.10.1340">
    <property type="entry name" value="Mediator of RNA polymerase II, submodule Med31 (Soh1)"/>
    <property type="match status" value="1"/>
</dbReference>
<reference evidence="9" key="1">
    <citation type="submission" date="2016-10" db="EMBL/GenBank/DDBJ databases">
        <authorList>
            <person name="Benchimol M."/>
            <person name="Almeida L.G."/>
            <person name="Vasconcelos A.T."/>
            <person name="Perreira-Neves A."/>
            <person name="Rosa I.A."/>
            <person name="Tasca T."/>
            <person name="Bogo M.R."/>
            <person name="de Souza W."/>
        </authorList>
    </citation>
    <scope>NUCLEOTIDE SEQUENCE [LARGE SCALE GENOMIC DNA]</scope>
    <source>
        <strain evidence="9">K</strain>
    </source>
</reference>
<comment type="subunit">
    <text evidence="7">Component of the Mediator complex.</text>
</comment>
<dbReference type="InterPro" id="IPR008831">
    <property type="entry name" value="Mediator_Med31"/>
</dbReference>
<dbReference type="PANTHER" id="PTHR13186">
    <property type="entry name" value="MEDIATOR OF RNA POLYMERASE II TRANSCRIPTION SUBUNIT 31"/>
    <property type="match status" value="1"/>
</dbReference>
<evidence type="ECO:0000256" key="6">
    <source>
        <dbReference type="ARBA" id="ARBA00023242"/>
    </source>
</evidence>
<evidence type="ECO:0000256" key="5">
    <source>
        <dbReference type="ARBA" id="ARBA00023163"/>
    </source>
</evidence>
<evidence type="ECO:0000256" key="2">
    <source>
        <dbReference type="ARBA" id="ARBA00006378"/>
    </source>
</evidence>